<evidence type="ECO:0000313" key="2">
    <source>
        <dbReference type="EMBL" id="KAF0764329.1"/>
    </source>
</evidence>
<evidence type="ECO:0000313" key="3">
    <source>
        <dbReference type="Proteomes" id="UP000478052"/>
    </source>
</evidence>
<dbReference type="EMBL" id="VUJU01001664">
    <property type="protein sequence ID" value="KAF0764329.1"/>
    <property type="molecule type" value="Genomic_DNA"/>
</dbReference>
<dbReference type="GO" id="GO:0000785">
    <property type="term" value="C:chromatin"/>
    <property type="evidence" value="ECO:0007669"/>
    <property type="project" value="TreeGrafter"/>
</dbReference>
<accession>A0A6G0Z1T8</accession>
<dbReference type="InterPro" id="IPR039662">
    <property type="entry name" value="Cohesin_Scc3/SA"/>
</dbReference>
<dbReference type="GO" id="GO:0005634">
    <property type="term" value="C:nucleus"/>
    <property type="evidence" value="ECO:0007669"/>
    <property type="project" value="TreeGrafter"/>
</dbReference>
<proteinExistence type="inferred from homology"/>
<dbReference type="Proteomes" id="UP000478052">
    <property type="component" value="Unassembled WGS sequence"/>
</dbReference>
<name>A0A6G0Z1T8_APHCR</name>
<keyword evidence="3" id="KW-1185">Reference proteome</keyword>
<comment type="similarity">
    <text evidence="1">Belongs to the SCC3 family.</text>
</comment>
<sequence>MGSERDETNCSTSNNSVLVSSNFALSSSLSSIITRSSIENSFFTIIDPTITNTTEIEEIVNIWVKKFKENPRIGTIKLFAVIINCFDVDVCEDAFINFNCVQIFASINKCFETLAKTGSLISPEKVKRSIDVQKSLELFTAIFHCHSYLFFENNANQSYFIFLRDILTKISQCDFIGPRLLATSFGLKIVTGLIQSNNVELVKNDLDILYTEFLIKRWKDTIYIVREQVLLELIIWIHIDSINFINDFWMYIYWALGDQSTSVQTIALKISNDILNMYCNIPKVKMLTKKIVSVLANLLLSPNDGVVISALNLYTILPSVDEEDNMNKVESIALELIFSEKSKIAQVAAKHFMNQMVNSQPNVHEQLKVLIVILEGVPLQIKLIASSFFVDVIYDLCPLLTDFKLISQLLSLDNLEDTKKHNLLILLMYVVKWLITGVKPEQKIAFMGDQNDIIQLHINTVGKIEYTTHMVIHLINQFKECNIPTHAFSLWILLQFIDFKLLQDSKIISDILDQGSLFYHTWNIPTVLEMISKCLHIMTSNLEGSNQSLCLKFIKDIAQENINILKAEIENPTKNTSNILSQKNALIKVWSLAKYNFIPEDLEPLKYLSYYVTNLNNNSPTNLIVSEFALSAFMEVFRKRILNVPTNFQNNVYFEQSENIVENTYITFLNAMLITSSKYDPQMINICETAFLIVDDLLRIRFNIDNTNYLLDDDQNIKLNEFIFSLCNNCEYNDDLNILRLVEIFIQLIQDGLIEINHLITLLQFVKKELIEHALGPVFNYFCKKETGDQLSDVINLYLVYMYENIISQKSDFKNYTLKDLTDVATIITRILCQCTDQIGKRLVSTNIHRHGIQYAMNDSLSNPYSEYPFKQFFWILVSMCDTLIPYDAQRLASDFISKPATQELINADNEYVLGYLYKLLELYDTQKS</sequence>
<evidence type="ECO:0008006" key="4">
    <source>
        <dbReference type="Google" id="ProtNLM"/>
    </source>
</evidence>
<dbReference type="GO" id="GO:0008278">
    <property type="term" value="C:cohesin complex"/>
    <property type="evidence" value="ECO:0007669"/>
    <property type="project" value="TreeGrafter"/>
</dbReference>
<dbReference type="GO" id="GO:0007062">
    <property type="term" value="P:sister chromatid cohesion"/>
    <property type="evidence" value="ECO:0007669"/>
    <property type="project" value="TreeGrafter"/>
</dbReference>
<evidence type="ECO:0000256" key="1">
    <source>
        <dbReference type="ARBA" id="ARBA00005486"/>
    </source>
</evidence>
<dbReference type="PANTHER" id="PTHR11199:SF0">
    <property type="entry name" value="LD34181P-RELATED"/>
    <property type="match status" value="1"/>
</dbReference>
<gene>
    <name evidence="2" type="ORF">FWK35_00018485</name>
</gene>
<dbReference type="AlphaFoldDB" id="A0A6G0Z1T8"/>
<protein>
    <recommendedName>
        <fullName evidence="4">SCD domain-containing protein</fullName>
    </recommendedName>
</protein>
<reference evidence="2 3" key="1">
    <citation type="submission" date="2019-08" db="EMBL/GenBank/DDBJ databases">
        <title>Whole genome of Aphis craccivora.</title>
        <authorList>
            <person name="Voronova N.V."/>
            <person name="Shulinski R.S."/>
            <person name="Bandarenka Y.V."/>
            <person name="Zhorov D.G."/>
            <person name="Warner D."/>
        </authorList>
    </citation>
    <scope>NUCLEOTIDE SEQUENCE [LARGE SCALE GENOMIC DNA]</scope>
    <source>
        <strain evidence="2">180601</strain>
        <tissue evidence="2">Whole Body</tissue>
    </source>
</reference>
<dbReference type="OrthoDB" id="6594948at2759"/>
<organism evidence="2 3">
    <name type="scientific">Aphis craccivora</name>
    <name type="common">Cowpea aphid</name>
    <dbReference type="NCBI Taxonomy" id="307492"/>
    <lineage>
        <taxon>Eukaryota</taxon>
        <taxon>Metazoa</taxon>
        <taxon>Ecdysozoa</taxon>
        <taxon>Arthropoda</taxon>
        <taxon>Hexapoda</taxon>
        <taxon>Insecta</taxon>
        <taxon>Pterygota</taxon>
        <taxon>Neoptera</taxon>
        <taxon>Paraneoptera</taxon>
        <taxon>Hemiptera</taxon>
        <taxon>Sternorrhyncha</taxon>
        <taxon>Aphidomorpha</taxon>
        <taxon>Aphidoidea</taxon>
        <taxon>Aphididae</taxon>
        <taxon>Aphidini</taxon>
        <taxon>Aphis</taxon>
        <taxon>Aphis</taxon>
    </lineage>
</organism>
<dbReference type="PANTHER" id="PTHR11199">
    <property type="entry name" value="STROMAL ANTIGEN"/>
    <property type="match status" value="1"/>
</dbReference>
<comment type="caution">
    <text evidence="2">The sequence shown here is derived from an EMBL/GenBank/DDBJ whole genome shotgun (WGS) entry which is preliminary data.</text>
</comment>
<dbReference type="GO" id="GO:0003682">
    <property type="term" value="F:chromatin binding"/>
    <property type="evidence" value="ECO:0007669"/>
    <property type="project" value="TreeGrafter"/>
</dbReference>